<evidence type="ECO:0000313" key="1">
    <source>
        <dbReference type="EMBL" id="KAK2179925.1"/>
    </source>
</evidence>
<dbReference type="Proteomes" id="UP001209878">
    <property type="component" value="Unassembled WGS sequence"/>
</dbReference>
<sequence>MMKVPVCTQFDVQCCQSVIGNMVYRFTCKLDSSVNYILNDILTSSLRVISRICKHWNKCLYVNN</sequence>
<organism evidence="1 2">
    <name type="scientific">Ridgeia piscesae</name>
    <name type="common">Tubeworm</name>
    <dbReference type="NCBI Taxonomy" id="27915"/>
    <lineage>
        <taxon>Eukaryota</taxon>
        <taxon>Metazoa</taxon>
        <taxon>Spiralia</taxon>
        <taxon>Lophotrochozoa</taxon>
        <taxon>Annelida</taxon>
        <taxon>Polychaeta</taxon>
        <taxon>Sedentaria</taxon>
        <taxon>Canalipalpata</taxon>
        <taxon>Sabellida</taxon>
        <taxon>Siboglinidae</taxon>
        <taxon>Ridgeia</taxon>
    </lineage>
</organism>
<reference evidence="1" key="1">
    <citation type="journal article" date="2023" name="Mol. Biol. Evol.">
        <title>Third-Generation Sequencing Reveals the Adaptive Role of the Epigenome in Three Deep-Sea Polychaetes.</title>
        <authorList>
            <person name="Perez M."/>
            <person name="Aroh O."/>
            <person name="Sun Y."/>
            <person name="Lan Y."/>
            <person name="Juniper S.K."/>
            <person name="Young C.R."/>
            <person name="Angers B."/>
            <person name="Qian P.Y."/>
        </authorList>
    </citation>
    <scope>NUCLEOTIDE SEQUENCE</scope>
    <source>
        <strain evidence="1">R07B-5</strain>
    </source>
</reference>
<dbReference type="AlphaFoldDB" id="A0AAD9KZT6"/>
<gene>
    <name evidence="1" type="ORF">NP493_466g02008</name>
</gene>
<evidence type="ECO:0000313" key="2">
    <source>
        <dbReference type="Proteomes" id="UP001209878"/>
    </source>
</evidence>
<proteinExistence type="predicted"/>
<comment type="caution">
    <text evidence="1">The sequence shown here is derived from an EMBL/GenBank/DDBJ whole genome shotgun (WGS) entry which is preliminary data.</text>
</comment>
<name>A0AAD9KZT6_RIDPI</name>
<dbReference type="EMBL" id="JAODUO010000465">
    <property type="protein sequence ID" value="KAK2179925.1"/>
    <property type="molecule type" value="Genomic_DNA"/>
</dbReference>
<protein>
    <submittedName>
        <fullName evidence="1">Uncharacterized protein</fullName>
    </submittedName>
</protein>
<accession>A0AAD9KZT6</accession>
<keyword evidence="2" id="KW-1185">Reference proteome</keyword>